<dbReference type="InterPro" id="IPR012902">
    <property type="entry name" value="N_methyl_site"/>
</dbReference>
<evidence type="ECO:0000313" key="2">
    <source>
        <dbReference type="EMBL" id="OGH84270.1"/>
    </source>
</evidence>
<dbReference type="Proteomes" id="UP000177803">
    <property type="component" value="Unassembled WGS sequence"/>
</dbReference>
<reference evidence="2 3" key="1">
    <citation type="journal article" date="2016" name="Nat. Commun.">
        <title>Thousands of microbial genomes shed light on interconnected biogeochemical processes in an aquifer system.</title>
        <authorList>
            <person name="Anantharaman K."/>
            <person name="Brown C.T."/>
            <person name="Hug L.A."/>
            <person name="Sharon I."/>
            <person name="Castelle C.J."/>
            <person name="Probst A.J."/>
            <person name="Thomas B.C."/>
            <person name="Singh A."/>
            <person name="Wilkins M.J."/>
            <person name="Karaoz U."/>
            <person name="Brodie E.L."/>
            <person name="Williams K.H."/>
            <person name="Hubbard S.S."/>
            <person name="Banfield J.F."/>
        </authorList>
    </citation>
    <scope>NUCLEOTIDE SEQUENCE [LARGE SCALE GENOMIC DNA]</scope>
</reference>
<sequence>MSFKKVNSGFTLIEVLVAIGIFLLFALGVYGGVQMIFKVVYMSRTRILETALISEELEVARNLPYDQVGILNGVPTGLLSHTKTVTRNGQSFDLVTTVRNIDDTFDGMATGTPTRDTAPADYKLVEISAICSSCIQKEPVILSTIVAPKGLEGASQNGHLFIQVFDADGQAVPTANVSVNAVVRTSTIAINDVTDNDGWLRIVDTPTGTLAYNISVTKFGYSSDYTVASTVQNPNPLVPPANVVSQMVTEISFSIDRLANLTLHTISNVCAAIGGVGFNLYGDKKLGKNPDVYKYSHNFITDGSGNYVVGSLEWDNYHLSTSGTAYDVAGSIPMLSLNITPGLTQDVSLILRAHTANSLLVKVVDAGTGLPLSDATVRLFGTGFDETIATGLGYVRQTDWSSGSGQILFTNETKYFSDSGSLDTNSPSGDIKLKKVGQYYLNSGWLESSTFDLGTTVDFHNIIWMPLSQPTSTGADAVLMQIATSNSSSPAIWNFNGPDGTAATFYTATSTLIHSNNNGNQYLRYKLFLSTADTHATPQFSEVAFTYTNNCIPPGQVFFPGLSAGTFTIEVNRSGYAPNSGSVEISGNNEATVNLSTSD</sequence>
<dbReference type="InterPro" id="IPR008969">
    <property type="entry name" value="CarboxyPept-like_regulatory"/>
</dbReference>
<comment type="caution">
    <text evidence="2">The sequence shown here is derived from an EMBL/GenBank/DDBJ whole genome shotgun (WGS) entry which is preliminary data.</text>
</comment>
<keyword evidence="1" id="KW-0472">Membrane</keyword>
<keyword evidence="1" id="KW-1133">Transmembrane helix</keyword>
<proteinExistence type="predicted"/>
<name>A0A1F6NKH8_9BACT</name>
<protein>
    <submittedName>
        <fullName evidence="2">Uncharacterized protein</fullName>
    </submittedName>
</protein>
<accession>A0A1F6NKH8</accession>
<dbReference type="PROSITE" id="PS00409">
    <property type="entry name" value="PROKAR_NTER_METHYL"/>
    <property type="match status" value="1"/>
</dbReference>
<dbReference type="AlphaFoldDB" id="A0A1F6NKH8"/>
<organism evidence="2 3">
    <name type="scientific">Candidatus Magasanikbacteria bacterium RIFOXYA2_FULL_44_8</name>
    <dbReference type="NCBI Taxonomy" id="1798696"/>
    <lineage>
        <taxon>Bacteria</taxon>
        <taxon>Candidatus Magasanikiibacteriota</taxon>
    </lineage>
</organism>
<dbReference type="EMBL" id="MFQR01000032">
    <property type="protein sequence ID" value="OGH84270.1"/>
    <property type="molecule type" value="Genomic_DNA"/>
</dbReference>
<feature type="transmembrane region" description="Helical" evidence="1">
    <location>
        <begin position="12"/>
        <end position="37"/>
    </location>
</feature>
<dbReference type="NCBIfam" id="TIGR02532">
    <property type="entry name" value="IV_pilin_GFxxxE"/>
    <property type="match status" value="1"/>
</dbReference>
<dbReference type="SUPFAM" id="SSF49464">
    <property type="entry name" value="Carboxypeptidase regulatory domain-like"/>
    <property type="match status" value="1"/>
</dbReference>
<keyword evidence="1" id="KW-0812">Transmembrane</keyword>
<dbReference type="Pfam" id="PF07963">
    <property type="entry name" value="N_methyl"/>
    <property type="match status" value="1"/>
</dbReference>
<evidence type="ECO:0000256" key="1">
    <source>
        <dbReference type="SAM" id="Phobius"/>
    </source>
</evidence>
<gene>
    <name evidence="2" type="ORF">A2261_02625</name>
</gene>
<evidence type="ECO:0000313" key="3">
    <source>
        <dbReference type="Proteomes" id="UP000177803"/>
    </source>
</evidence>